<comment type="caution">
    <text evidence="2">The sequence shown here is derived from an EMBL/GenBank/DDBJ whole genome shotgun (WGS) entry which is preliminary data.</text>
</comment>
<dbReference type="SUPFAM" id="SSF53955">
    <property type="entry name" value="Lysozyme-like"/>
    <property type="match status" value="1"/>
</dbReference>
<gene>
    <name evidence="2" type="ORF">ACFOEN_17040</name>
</gene>
<accession>A0ABV7H9K2</accession>
<dbReference type="RefSeq" id="WP_377306003.1">
    <property type="nucleotide sequence ID" value="NZ_CP180191.1"/>
</dbReference>
<dbReference type="Proteomes" id="UP001595556">
    <property type="component" value="Unassembled WGS sequence"/>
</dbReference>
<feature type="region of interest" description="Disordered" evidence="1">
    <location>
        <begin position="398"/>
        <end position="426"/>
    </location>
</feature>
<reference evidence="3" key="1">
    <citation type="journal article" date="2019" name="Int. J. Syst. Evol. Microbiol.">
        <title>The Global Catalogue of Microorganisms (GCM) 10K type strain sequencing project: providing services to taxonomists for standard genome sequencing and annotation.</title>
        <authorList>
            <consortium name="The Broad Institute Genomics Platform"/>
            <consortium name="The Broad Institute Genome Sequencing Center for Infectious Disease"/>
            <person name="Wu L."/>
            <person name="Ma J."/>
        </authorList>
    </citation>
    <scope>NUCLEOTIDE SEQUENCE [LARGE SCALE GENOMIC DNA]</scope>
    <source>
        <strain evidence="3">KCTC 52168</strain>
    </source>
</reference>
<evidence type="ECO:0000256" key="1">
    <source>
        <dbReference type="SAM" id="MobiDB-lite"/>
    </source>
</evidence>
<dbReference type="CDD" id="cd12797">
    <property type="entry name" value="M23_peptidase"/>
    <property type="match status" value="1"/>
</dbReference>
<keyword evidence="3" id="KW-1185">Reference proteome</keyword>
<proteinExistence type="predicted"/>
<dbReference type="Gene3D" id="1.10.530.10">
    <property type="match status" value="1"/>
</dbReference>
<dbReference type="EMBL" id="JBHRTI010000010">
    <property type="protein sequence ID" value="MFC3149331.1"/>
    <property type="molecule type" value="Genomic_DNA"/>
</dbReference>
<dbReference type="InterPro" id="IPR011055">
    <property type="entry name" value="Dup_hybrid_motif"/>
</dbReference>
<protein>
    <recommendedName>
        <fullName evidence="4">Hydroxyethylthiazole kinase</fullName>
    </recommendedName>
</protein>
<sequence length="790" mass="87798">MIISPPFLLPRAANQTDEAWVDRCMTPAGEGGVYPLSKLFGWHGGMHIQAPITNNVPAAARAIADGTVVFTRAATAKPPGPVAISPDHPQNYTGRWTDNGVVVIRHDTEIGEGANATVRFYSVYMHLRRIADGVAANQPILRKAEVGIPGEIYGAAGQIHFEIVFAADQLARLAGRASGNLRLDNAGRTDAVFGDMHFHLPAGTLVYPGAATARPSVSTLAPTLPAGQAPHSLEGDHFVQLRYERGAATLTLHRNIASPGQSADFAPIAGAVQADPQGEYNLHQHATALVAELTAANARRAGPRPSQVALPTVSASGFYELLRFGRRINAEEQEVPRTLAHWRHIKYGASAAEVGWVNLNAEGVYAYSDADFPHWLNWTLIDEAADGDSRCDSPTIRGWVQNPDTPLVPEPARPGQNDGEVSDAELSHRAQVERIARRLKKAICKFPTEWDASLIDRQWGWLQDSLRTRDVLPRPMDFTAYGKFKAHMQALAFWEASIGLPNTHWHMHPVDFIKTFRRCGWLSHGEFGRIYRTTPEVTRNNYLPYLNRTARKYLFNTPLRLSHFLGQGAVESGSLTNMQERSMTGRIDGNRMHGERINAASATPELTLGHWYGTLTTEDDPWFRLEKYNSRGVRITGSYSWVNGNVGDIDAQKFRGRGFKQLTARNNYAEYWVYRGWLARNSFTASWWTDRNYIARNPSQMRATPAQVDDPQRITTEPYNCFDSGGWYMTFARPRVARSIDGDTSTIATTDATRELEQQVSRAVTHAINGGYIDDVRRLQETRAAKEILL</sequence>
<name>A0ABV7H9K2_9BURK</name>
<evidence type="ECO:0000313" key="3">
    <source>
        <dbReference type="Proteomes" id="UP001595556"/>
    </source>
</evidence>
<evidence type="ECO:0000313" key="2">
    <source>
        <dbReference type="EMBL" id="MFC3149331.1"/>
    </source>
</evidence>
<evidence type="ECO:0008006" key="4">
    <source>
        <dbReference type="Google" id="ProtNLM"/>
    </source>
</evidence>
<organism evidence="2 3">
    <name type="scientific">Piscinibacterium candidicorallinum</name>
    <dbReference type="NCBI Taxonomy" id="1793872"/>
    <lineage>
        <taxon>Bacteria</taxon>
        <taxon>Pseudomonadati</taxon>
        <taxon>Pseudomonadota</taxon>
        <taxon>Betaproteobacteria</taxon>
        <taxon>Burkholderiales</taxon>
        <taxon>Piscinibacterium</taxon>
    </lineage>
</organism>
<dbReference type="Gene3D" id="2.70.70.10">
    <property type="entry name" value="Glucose Permease (Domain IIA)"/>
    <property type="match status" value="1"/>
</dbReference>
<dbReference type="InterPro" id="IPR023346">
    <property type="entry name" value="Lysozyme-like_dom_sf"/>
</dbReference>